<dbReference type="PANTHER" id="PTHR35936:SF17">
    <property type="entry name" value="ARGININE-BINDING EXTRACELLULAR PROTEIN ARTP"/>
    <property type="match status" value="1"/>
</dbReference>
<accession>A0A446C7M7</accession>
<evidence type="ECO:0000313" key="4">
    <source>
        <dbReference type="EMBL" id="SSW63845.1"/>
    </source>
</evidence>
<evidence type="ECO:0000313" key="5">
    <source>
        <dbReference type="Proteomes" id="UP000289465"/>
    </source>
</evidence>
<dbReference type="PANTHER" id="PTHR35936">
    <property type="entry name" value="MEMBRANE-BOUND LYTIC MUREIN TRANSGLYCOSYLASE F"/>
    <property type="match status" value="1"/>
</dbReference>
<dbReference type="SMART" id="SM00062">
    <property type="entry name" value="PBPb"/>
    <property type="match status" value="1"/>
</dbReference>
<feature type="domain" description="Solute-binding protein family 3/N-terminal" evidence="3">
    <location>
        <begin position="55"/>
        <end position="291"/>
    </location>
</feature>
<feature type="signal peptide" evidence="2">
    <location>
        <begin position="1"/>
        <end position="23"/>
    </location>
</feature>
<name>A0A446C7M7_9BURK</name>
<protein>
    <submittedName>
        <fullName evidence="4">Lysine/arginine/ornithine-binding periplasmic protein</fullName>
    </submittedName>
</protein>
<evidence type="ECO:0000256" key="2">
    <source>
        <dbReference type="SAM" id="SignalP"/>
    </source>
</evidence>
<dbReference type="PROSITE" id="PS51318">
    <property type="entry name" value="TAT"/>
    <property type="match status" value="1"/>
</dbReference>
<dbReference type="GO" id="GO:0033294">
    <property type="term" value="F:ectoine binding"/>
    <property type="evidence" value="ECO:0007669"/>
    <property type="project" value="InterPro"/>
</dbReference>
<dbReference type="AlphaFoldDB" id="A0A446C7M7"/>
<proteinExistence type="predicted"/>
<dbReference type="EMBL" id="UFQC01000003">
    <property type="protein sequence ID" value="SSW63845.1"/>
    <property type="molecule type" value="Genomic_DNA"/>
</dbReference>
<dbReference type="Proteomes" id="UP000289465">
    <property type="component" value="Unassembled WGS sequence"/>
</dbReference>
<dbReference type="RefSeq" id="WP_129239425.1">
    <property type="nucleotide sequence ID" value="NZ_UFQC01000003.1"/>
</dbReference>
<feature type="chain" id="PRO_5019458531" evidence="2">
    <location>
        <begin position="24"/>
        <end position="307"/>
    </location>
</feature>
<gene>
    <name evidence="4" type="primary">argT_1</name>
    <name evidence="4" type="ORF">AVE30378_00740</name>
</gene>
<evidence type="ECO:0000256" key="1">
    <source>
        <dbReference type="ARBA" id="ARBA00022729"/>
    </source>
</evidence>
<dbReference type="InterPro" id="IPR001638">
    <property type="entry name" value="Solute-binding_3/MltF_N"/>
</dbReference>
<reference evidence="4 5" key="1">
    <citation type="submission" date="2018-07" db="EMBL/GenBank/DDBJ databases">
        <authorList>
            <person name="Peeters C."/>
        </authorList>
    </citation>
    <scope>NUCLEOTIDE SEQUENCE [LARGE SCALE GENOMIC DNA]</scope>
    <source>
        <strain evidence="4 5">LMG 30378</strain>
    </source>
</reference>
<dbReference type="Gene3D" id="3.40.190.10">
    <property type="entry name" value="Periplasmic binding protein-like II"/>
    <property type="match status" value="2"/>
</dbReference>
<dbReference type="Pfam" id="PF00497">
    <property type="entry name" value="SBP_bac_3"/>
    <property type="match status" value="1"/>
</dbReference>
<evidence type="ECO:0000259" key="3">
    <source>
        <dbReference type="SMART" id="SM00062"/>
    </source>
</evidence>
<keyword evidence="1 2" id="KW-0732">Signal</keyword>
<sequence length="307" mass="32051">MNPSSTSIRSRRFLLALSLGVLAACSDSGSDKPAPAAANAPPGGSTLEAAKAAGKIRIGYANEAPFAYMDSKEAKVTGESVEIARVVLERMGIGEVEGVLTEFGSLIPGLQAKRFDIIAAGMYVTPERCQQVAFSDPTYGVGQSFLVKQGNPKNLHSYEDVVKNPDARLGVVVGAIEAEYASKSNVPPGQVVVFPDAVSALSGVQAGRADAYAATALTVNDLMGKTSAGSDLEKAEPFKDPVIDGKDVRGYGAYAFRADDKAFAEAFNAELAKFVGTEEHQKLVAPFGFTPQELPKGVTAAQLCAGQ</sequence>
<organism evidence="4 5">
    <name type="scientific">Achromobacter veterisilvae</name>
    <dbReference type="NCBI Taxonomy" id="2069367"/>
    <lineage>
        <taxon>Bacteria</taxon>
        <taxon>Pseudomonadati</taxon>
        <taxon>Pseudomonadota</taxon>
        <taxon>Betaproteobacteria</taxon>
        <taxon>Burkholderiales</taxon>
        <taxon>Alcaligenaceae</taxon>
        <taxon>Achromobacter</taxon>
    </lineage>
</organism>
<dbReference type="GO" id="GO:0051470">
    <property type="term" value="P:ectoine transmembrane transport"/>
    <property type="evidence" value="ECO:0007669"/>
    <property type="project" value="InterPro"/>
</dbReference>
<dbReference type="OrthoDB" id="9768183at2"/>
<dbReference type="SUPFAM" id="SSF53850">
    <property type="entry name" value="Periplasmic binding protein-like II"/>
    <property type="match status" value="1"/>
</dbReference>
<dbReference type="NCBIfam" id="TIGR02995">
    <property type="entry name" value="ectoine_ehuB"/>
    <property type="match status" value="1"/>
</dbReference>
<dbReference type="CDD" id="cd01002">
    <property type="entry name" value="PBP2_Ehub_like"/>
    <property type="match status" value="1"/>
</dbReference>
<dbReference type="InterPro" id="IPR014337">
    <property type="entry name" value="Ectoine_EhuB"/>
</dbReference>
<dbReference type="InterPro" id="IPR006311">
    <property type="entry name" value="TAT_signal"/>
</dbReference>